<feature type="region of interest" description="Disordered" evidence="1">
    <location>
        <begin position="83"/>
        <end position="108"/>
    </location>
</feature>
<organism evidence="2 3">
    <name type="scientific">Panicum virgatum</name>
    <name type="common">Blackwell switchgrass</name>
    <dbReference type="NCBI Taxonomy" id="38727"/>
    <lineage>
        <taxon>Eukaryota</taxon>
        <taxon>Viridiplantae</taxon>
        <taxon>Streptophyta</taxon>
        <taxon>Embryophyta</taxon>
        <taxon>Tracheophyta</taxon>
        <taxon>Spermatophyta</taxon>
        <taxon>Magnoliopsida</taxon>
        <taxon>Liliopsida</taxon>
        <taxon>Poales</taxon>
        <taxon>Poaceae</taxon>
        <taxon>PACMAD clade</taxon>
        <taxon>Panicoideae</taxon>
        <taxon>Panicodae</taxon>
        <taxon>Paniceae</taxon>
        <taxon>Panicinae</taxon>
        <taxon>Panicum</taxon>
        <taxon>Panicum sect. Hiantes</taxon>
    </lineage>
</organism>
<keyword evidence="3" id="KW-1185">Reference proteome</keyword>
<feature type="compositionally biased region" description="Polar residues" evidence="1">
    <location>
        <begin position="19"/>
        <end position="31"/>
    </location>
</feature>
<accession>A0A8T0RAJ6</accession>
<evidence type="ECO:0000256" key="1">
    <source>
        <dbReference type="SAM" id="MobiDB-lite"/>
    </source>
</evidence>
<reference evidence="2 3" key="1">
    <citation type="submission" date="2020-05" db="EMBL/GenBank/DDBJ databases">
        <title>WGS assembly of Panicum virgatum.</title>
        <authorList>
            <person name="Lovell J.T."/>
            <person name="Jenkins J."/>
            <person name="Shu S."/>
            <person name="Juenger T.E."/>
            <person name="Schmutz J."/>
        </authorList>
    </citation>
    <scope>NUCLEOTIDE SEQUENCE [LARGE SCALE GENOMIC DNA]</scope>
    <source>
        <strain evidence="3">cv. AP13</strain>
    </source>
</reference>
<evidence type="ECO:0000313" key="2">
    <source>
        <dbReference type="EMBL" id="KAG2582266.1"/>
    </source>
</evidence>
<gene>
    <name evidence="2" type="ORF">PVAP13_6KG124235</name>
</gene>
<protein>
    <submittedName>
        <fullName evidence="2">Uncharacterized protein</fullName>
    </submittedName>
</protein>
<dbReference type="EMBL" id="CM029047">
    <property type="protein sequence ID" value="KAG2582266.1"/>
    <property type="molecule type" value="Genomic_DNA"/>
</dbReference>
<sequence>MAPPFESPTTGHPSPDFLSIQSSTTASAPRTFSSLQAEPSLTALAPCRRMQAAVATMVDFYGDIPSSPTYSVRAKKVVHAAEAAVPTEGRQRRRPVNPPPPAIHRLIP</sequence>
<proteinExistence type="predicted"/>
<comment type="caution">
    <text evidence="2">The sequence shown here is derived from an EMBL/GenBank/DDBJ whole genome shotgun (WGS) entry which is preliminary data.</text>
</comment>
<dbReference type="AlphaFoldDB" id="A0A8T0RAJ6"/>
<name>A0A8T0RAJ6_PANVG</name>
<evidence type="ECO:0000313" key="3">
    <source>
        <dbReference type="Proteomes" id="UP000823388"/>
    </source>
</evidence>
<feature type="region of interest" description="Disordered" evidence="1">
    <location>
        <begin position="1"/>
        <end position="31"/>
    </location>
</feature>
<dbReference type="Proteomes" id="UP000823388">
    <property type="component" value="Chromosome 6K"/>
</dbReference>